<feature type="compositionally biased region" description="Basic and acidic residues" evidence="1">
    <location>
        <begin position="88"/>
        <end position="109"/>
    </location>
</feature>
<feature type="region of interest" description="Disordered" evidence="1">
    <location>
        <begin position="486"/>
        <end position="509"/>
    </location>
</feature>
<evidence type="ECO:0000313" key="3">
    <source>
        <dbReference type="EMBL" id="SPD25408.1"/>
    </source>
</evidence>
<dbReference type="PANTHER" id="PTHR33116:SF86">
    <property type="entry name" value="REVERSE TRANSCRIPTASE DOMAIN-CONTAINING PROTEIN"/>
    <property type="match status" value="1"/>
</dbReference>
<feature type="compositionally biased region" description="Polar residues" evidence="1">
    <location>
        <begin position="68"/>
        <end position="81"/>
    </location>
</feature>
<dbReference type="CDD" id="cd01650">
    <property type="entry name" value="RT_nLTR_like"/>
    <property type="match status" value="1"/>
</dbReference>
<proteinExistence type="predicted"/>
<dbReference type="EMBL" id="OIVN01006115">
    <property type="protein sequence ID" value="SPD25408.1"/>
    <property type="molecule type" value="Genomic_DNA"/>
</dbReference>
<feature type="region of interest" description="Disordered" evidence="1">
    <location>
        <begin position="25"/>
        <end position="45"/>
    </location>
</feature>
<name>A0A2N9ILQ3_FAGSY</name>
<feature type="domain" description="Reverse transcriptase" evidence="2">
    <location>
        <begin position="873"/>
        <end position="1143"/>
    </location>
</feature>
<evidence type="ECO:0000259" key="2">
    <source>
        <dbReference type="PROSITE" id="PS50878"/>
    </source>
</evidence>
<feature type="compositionally biased region" description="Low complexity" evidence="1">
    <location>
        <begin position="140"/>
        <end position="151"/>
    </location>
</feature>
<organism evidence="3">
    <name type="scientific">Fagus sylvatica</name>
    <name type="common">Beechnut</name>
    <dbReference type="NCBI Taxonomy" id="28930"/>
    <lineage>
        <taxon>Eukaryota</taxon>
        <taxon>Viridiplantae</taxon>
        <taxon>Streptophyta</taxon>
        <taxon>Embryophyta</taxon>
        <taxon>Tracheophyta</taxon>
        <taxon>Spermatophyta</taxon>
        <taxon>Magnoliopsida</taxon>
        <taxon>eudicotyledons</taxon>
        <taxon>Gunneridae</taxon>
        <taxon>Pentapetalae</taxon>
        <taxon>rosids</taxon>
        <taxon>fabids</taxon>
        <taxon>Fagales</taxon>
        <taxon>Fagaceae</taxon>
        <taxon>Fagus</taxon>
    </lineage>
</organism>
<dbReference type="InterPro" id="IPR026960">
    <property type="entry name" value="RVT-Znf"/>
</dbReference>
<sequence>MPQLLEIRMDQWIPAFRRLSQNLGSRSSKSTQWDQSLDATQGNSKLMETSQISPFWINRLKIYSRHGTQARSTMTSGPVTVQSQSSEGEEKSKDLQGNKREISYHESTKGKMKPSLRSLASPKIKGRATGTASSEIEGGATSTPTTASAKAVDPTVGVSDRSPVVSGGAEPIGKVEEEEAIGKKWKQGKKEEGREERNWEVGKFKTSTKTSVATPAVIGEMMGKTKQGLMRPRKLSWPPKLPPLKSSNHRSLALRWSLLIFNMEPRKNGHLVMALELLEDFQGMILTKEKEDGIVISADKRESVAEDCALSLFGRFLTMRSFNQRAVREVLRRAWRMGSDLRIVEVGFELYQFKFPTAGQRDWVWVQLWGIPFDLMSKTVGMAIGNKMGSCIKIGERPWSSEQARFMRVQVALEVAACCILDSMEGGDLQYGDWLRANWGLHGMGTQGAPFRFSAMRGAPAKVALQSVLRNGNGGRKSARNINASVIGGTSNTDAPAGGGENSNLNSVNSNAEVDNKEDQRVQGDMGDVTFGKLSTVNLDGDNGEIFSGIPCNIFGSDCVVAERGGNVHVSTITPQPKRPATWKRLSLASKHNGSLTSSNEGVGFKRCFDPTGEEFNDNSMKCTRVAGASIHIDSVVGVGSEYQWRLTGFYGQPNHHRRRESWALLDQLRSLDSKPWCCVGDFNEVTKVSTSCGIIRGMVMLQVRLDRATATKSWLLHFTASTITLLSCSRSDHVPLLVHVSRQSSTQRRRKQLHRFEDKWVTHPDYEEVIRLAWSRSTAHGNPIFRTLLQVKLTLLEGLKCDNENGSLGPRVGEVEEQYFVDMLTSSNPHRMKEILEAVDQCVSPTMNSSLCTPYTTLEHIIREDVIGAVLSVLHSGHVLRKINFTHIVLILKTNDPRSVADYHPISLCNVIYKIISKVLANHLKSLLDAIISESQSAFVPGRLITDNVNVAFELLHRLKLKQPKKKGQMVVKLDMSKAYDRVEWVFLERLMVKLGFANQWVSLIMACLRSMSYFVLLNGEPCGLIHPSKAIRQGDPISPYLFLLCAEGFSSLLRKANLNNSLHGVSVCRGGPKISYLFFADDSLIFCEASLMECEHLRSLLDLYEAASGQTVNHQKTSIFFRKNTKLSVRSKVQLFWGASTFAHFETYLGLPALVGGNKTQAFKGIHEHLMRRLEGWKERFLSKVGHEVLFKAVIQALPTYTISCFLLPKGWCSELNSLVAKFWWGHGSAGRKIHWAKWSDMCKPKEKGGVEWTVGNGQSIHIWRDRWTSYGLQEGAKPTGASLLVELMDAEQGGWDEEILSRTFDARSAAVVKQVPLRHLSRKDQVRWHYSSTGIFSVSSAYGLAVQGVLGKDVGKSSTTSNHRLFWRTFWKCRVSGKTKHMVWRAYNNNLPTRTNLVRQRVLANPLCQVCFQEEEDVTHALWSCPYTQDVLAIDDRARWIVISWALWAAHNKLVFEGSLTPPAKVMEIGNNLWADYDKAYARFSTVSI</sequence>
<reference evidence="3" key="1">
    <citation type="submission" date="2018-02" db="EMBL/GenBank/DDBJ databases">
        <authorList>
            <person name="Cohen D.B."/>
            <person name="Kent A.D."/>
        </authorList>
    </citation>
    <scope>NUCLEOTIDE SEQUENCE</scope>
</reference>
<dbReference type="InterPro" id="IPR043502">
    <property type="entry name" value="DNA/RNA_pol_sf"/>
</dbReference>
<dbReference type="SUPFAM" id="SSF56672">
    <property type="entry name" value="DNA/RNA polymerases"/>
    <property type="match status" value="1"/>
</dbReference>
<dbReference type="SUPFAM" id="SSF56219">
    <property type="entry name" value="DNase I-like"/>
    <property type="match status" value="1"/>
</dbReference>
<dbReference type="PANTHER" id="PTHR33116">
    <property type="entry name" value="REVERSE TRANSCRIPTASE ZINC-BINDING DOMAIN-CONTAINING PROTEIN-RELATED-RELATED"/>
    <property type="match status" value="1"/>
</dbReference>
<protein>
    <recommendedName>
        <fullName evidence="2">Reverse transcriptase domain-containing protein</fullName>
    </recommendedName>
</protein>
<dbReference type="Pfam" id="PF13966">
    <property type="entry name" value="zf-RVT"/>
    <property type="match status" value="1"/>
</dbReference>
<accession>A0A2N9ILQ3</accession>
<dbReference type="PROSITE" id="PS50878">
    <property type="entry name" value="RT_POL"/>
    <property type="match status" value="1"/>
</dbReference>
<dbReference type="Pfam" id="PF00078">
    <property type="entry name" value="RVT_1"/>
    <property type="match status" value="1"/>
</dbReference>
<dbReference type="InterPro" id="IPR000477">
    <property type="entry name" value="RT_dom"/>
</dbReference>
<evidence type="ECO:0000256" key="1">
    <source>
        <dbReference type="SAM" id="MobiDB-lite"/>
    </source>
</evidence>
<dbReference type="Gene3D" id="3.60.10.10">
    <property type="entry name" value="Endonuclease/exonuclease/phosphatase"/>
    <property type="match status" value="1"/>
</dbReference>
<gene>
    <name evidence="3" type="ORF">FSB_LOCUS53290</name>
</gene>
<dbReference type="InterPro" id="IPR036691">
    <property type="entry name" value="Endo/exonu/phosph_ase_sf"/>
</dbReference>
<feature type="region of interest" description="Disordered" evidence="1">
    <location>
        <begin position="68"/>
        <end position="170"/>
    </location>
</feature>